<keyword evidence="6 7" id="KW-0472">Membrane</keyword>
<feature type="transmembrane region" description="Helical" evidence="7">
    <location>
        <begin position="176"/>
        <end position="198"/>
    </location>
</feature>
<dbReference type="EMBL" id="AP018203">
    <property type="protein sequence ID" value="BAY58879.1"/>
    <property type="molecule type" value="Genomic_DNA"/>
</dbReference>
<evidence type="ECO:0000313" key="10">
    <source>
        <dbReference type="Proteomes" id="UP000217895"/>
    </source>
</evidence>
<dbReference type="PANTHER" id="PTHR42709">
    <property type="entry name" value="ALKALINE PHOSPHATASE LIKE PROTEIN"/>
    <property type="match status" value="1"/>
</dbReference>
<dbReference type="AlphaFoldDB" id="A0A1Z4JQ89"/>
<feature type="transmembrane region" description="Helical" evidence="7">
    <location>
        <begin position="142"/>
        <end position="164"/>
    </location>
</feature>
<evidence type="ECO:0000256" key="5">
    <source>
        <dbReference type="ARBA" id="ARBA00022989"/>
    </source>
</evidence>
<evidence type="ECO:0000313" key="9">
    <source>
        <dbReference type="EMBL" id="BAY58879.1"/>
    </source>
</evidence>
<keyword evidence="5 7" id="KW-1133">Transmembrane helix</keyword>
<sequence length="227" mass="24848">MSLDFISPEAIEQIAQQYGYWAIFFGILLENLGLPIPGETVTLAGGFLAGSDQLNYFWVIGDAALGATIGGNIGYWIGRYGGWALLVNLGKVFRIQETQIEELKRQFGENAGKAVFLGRFVALLRIFASPLAGIAEMPYWKFTLYNTAGAFTWATVMVSLSYFAGQVVPLEKLFTLASQFGVVALLLVAAWLVVPFWLESRKSKQLVSETLEANALPTVSDDSSQSQ</sequence>
<dbReference type="PANTHER" id="PTHR42709:SF6">
    <property type="entry name" value="UNDECAPRENYL PHOSPHATE TRANSPORTER A"/>
    <property type="match status" value="1"/>
</dbReference>
<reference evidence="9 10" key="1">
    <citation type="submission" date="2017-06" db="EMBL/GenBank/DDBJ databases">
        <title>Genome sequencing of cyanobaciteial culture collection at National Institute for Environmental Studies (NIES).</title>
        <authorList>
            <person name="Hirose Y."/>
            <person name="Shimura Y."/>
            <person name="Fujisawa T."/>
            <person name="Nakamura Y."/>
            <person name="Kawachi M."/>
        </authorList>
    </citation>
    <scope>NUCLEOTIDE SEQUENCE [LARGE SCALE GENOMIC DNA]</scope>
    <source>
        <strain evidence="9 10">NIES-2135</strain>
    </source>
</reference>
<feature type="transmembrane region" description="Helical" evidence="7">
    <location>
        <begin position="20"/>
        <end position="49"/>
    </location>
</feature>
<dbReference type="InterPro" id="IPR051311">
    <property type="entry name" value="DedA_domain"/>
</dbReference>
<name>A0A1Z4JQ89_LEPBY</name>
<comment type="similarity">
    <text evidence="2">Belongs to the DedA family.</text>
</comment>
<dbReference type="Proteomes" id="UP000217895">
    <property type="component" value="Chromosome"/>
</dbReference>
<evidence type="ECO:0000256" key="3">
    <source>
        <dbReference type="ARBA" id="ARBA00022475"/>
    </source>
</evidence>
<evidence type="ECO:0000259" key="8">
    <source>
        <dbReference type="Pfam" id="PF09335"/>
    </source>
</evidence>
<keyword evidence="4 7" id="KW-0812">Transmembrane</keyword>
<keyword evidence="10" id="KW-1185">Reference proteome</keyword>
<dbReference type="InterPro" id="IPR032816">
    <property type="entry name" value="VTT_dom"/>
</dbReference>
<comment type="subcellular location">
    <subcellularLocation>
        <location evidence="1">Cell membrane</location>
        <topology evidence="1">Multi-pass membrane protein</topology>
    </subcellularLocation>
</comment>
<evidence type="ECO:0000256" key="7">
    <source>
        <dbReference type="SAM" id="Phobius"/>
    </source>
</evidence>
<dbReference type="Pfam" id="PF09335">
    <property type="entry name" value="VTT_dom"/>
    <property type="match status" value="1"/>
</dbReference>
<organism evidence="9 10">
    <name type="scientific">Leptolyngbya boryana NIES-2135</name>
    <dbReference type="NCBI Taxonomy" id="1973484"/>
    <lineage>
        <taxon>Bacteria</taxon>
        <taxon>Bacillati</taxon>
        <taxon>Cyanobacteriota</taxon>
        <taxon>Cyanophyceae</taxon>
        <taxon>Leptolyngbyales</taxon>
        <taxon>Leptolyngbyaceae</taxon>
        <taxon>Leptolyngbya group</taxon>
        <taxon>Leptolyngbya</taxon>
    </lineage>
</organism>
<protein>
    <recommendedName>
        <fullName evidence="8">VTT domain-containing protein</fullName>
    </recommendedName>
</protein>
<accession>A0A1Z4JQ89</accession>
<evidence type="ECO:0000256" key="4">
    <source>
        <dbReference type="ARBA" id="ARBA00022692"/>
    </source>
</evidence>
<dbReference type="GO" id="GO:0005886">
    <property type="term" value="C:plasma membrane"/>
    <property type="evidence" value="ECO:0007669"/>
    <property type="project" value="UniProtKB-SubCell"/>
</dbReference>
<gene>
    <name evidence="9" type="ORF">NIES2135_57540</name>
</gene>
<evidence type="ECO:0000256" key="1">
    <source>
        <dbReference type="ARBA" id="ARBA00004651"/>
    </source>
</evidence>
<keyword evidence="3" id="KW-1003">Cell membrane</keyword>
<feature type="transmembrane region" description="Helical" evidence="7">
    <location>
        <begin position="56"/>
        <end position="77"/>
    </location>
</feature>
<evidence type="ECO:0000256" key="2">
    <source>
        <dbReference type="ARBA" id="ARBA00010792"/>
    </source>
</evidence>
<evidence type="ECO:0000256" key="6">
    <source>
        <dbReference type="ARBA" id="ARBA00023136"/>
    </source>
</evidence>
<proteinExistence type="inferred from homology"/>
<feature type="domain" description="VTT" evidence="8">
    <location>
        <begin position="36"/>
        <end position="162"/>
    </location>
</feature>